<evidence type="ECO:0000313" key="2">
    <source>
        <dbReference type="Proteomes" id="UP001196413"/>
    </source>
</evidence>
<evidence type="ECO:0000313" key="1">
    <source>
        <dbReference type="EMBL" id="KAJ1361473.1"/>
    </source>
</evidence>
<accession>A0AAD5MT76</accession>
<proteinExistence type="predicted"/>
<sequence length="109" mass="12418">MCHGKDFVDPQAVTFAIVKDLLKRYVRIAGYLNSASLKTFNNQTNSVSNRNTHSNFENSAGLRSCEYGPLKDCRLSRAVSRLLVRGYLAAKLAQLNVMYYCANPYWRFD</sequence>
<dbReference type="AlphaFoldDB" id="A0AAD5MT76"/>
<dbReference type="EMBL" id="JAHQIW010004208">
    <property type="protein sequence ID" value="KAJ1361473.1"/>
    <property type="molecule type" value="Genomic_DNA"/>
</dbReference>
<comment type="caution">
    <text evidence="1">The sequence shown here is derived from an EMBL/GenBank/DDBJ whole genome shotgun (WGS) entry which is preliminary data.</text>
</comment>
<protein>
    <submittedName>
        <fullName evidence="1">Uncharacterized protein</fullName>
    </submittedName>
</protein>
<name>A0AAD5MT76_PARTN</name>
<dbReference type="Proteomes" id="UP001196413">
    <property type="component" value="Unassembled WGS sequence"/>
</dbReference>
<reference evidence="1" key="1">
    <citation type="submission" date="2021-06" db="EMBL/GenBank/DDBJ databases">
        <title>Parelaphostrongylus tenuis whole genome reference sequence.</title>
        <authorList>
            <person name="Garwood T.J."/>
            <person name="Larsen P.A."/>
            <person name="Fountain-Jones N.M."/>
            <person name="Garbe J.R."/>
            <person name="Macchietto M.G."/>
            <person name="Kania S.A."/>
            <person name="Gerhold R.W."/>
            <person name="Richards J.E."/>
            <person name="Wolf T.M."/>
        </authorList>
    </citation>
    <scope>NUCLEOTIDE SEQUENCE</scope>
    <source>
        <strain evidence="1">MNPRO001-30</strain>
        <tissue evidence="1">Meninges</tissue>
    </source>
</reference>
<organism evidence="1 2">
    <name type="scientific">Parelaphostrongylus tenuis</name>
    <name type="common">Meningeal worm</name>
    <dbReference type="NCBI Taxonomy" id="148309"/>
    <lineage>
        <taxon>Eukaryota</taxon>
        <taxon>Metazoa</taxon>
        <taxon>Ecdysozoa</taxon>
        <taxon>Nematoda</taxon>
        <taxon>Chromadorea</taxon>
        <taxon>Rhabditida</taxon>
        <taxon>Rhabditina</taxon>
        <taxon>Rhabditomorpha</taxon>
        <taxon>Strongyloidea</taxon>
        <taxon>Metastrongylidae</taxon>
        <taxon>Parelaphostrongylus</taxon>
    </lineage>
</organism>
<gene>
    <name evidence="1" type="ORF">KIN20_020731</name>
</gene>
<keyword evidence="2" id="KW-1185">Reference proteome</keyword>